<dbReference type="InterPro" id="IPR029001">
    <property type="entry name" value="ITPase-like_fam"/>
</dbReference>
<name>A0ABY8WVW7_9BACT</name>
<evidence type="ECO:0000313" key="4">
    <source>
        <dbReference type="Proteomes" id="UP001177295"/>
    </source>
</evidence>
<keyword evidence="2" id="KW-0378">Hydrolase</keyword>
<evidence type="ECO:0000256" key="2">
    <source>
        <dbReference type="ARBA" id="ARBA00022801"/>
    </source>
</evidence>
<dbReference type="Gene3D" id="3.90.950.10">
    <property type="match status" value="1"/>
</dbReference>
<dbReference type="Pfam" id="PF01725">
    <property type="entry name" value="Ham1p_like"/>
    <property type="match status" value="1"/>
</dbReference>
<evidence type="ECO:0000313" key="3">
    <source>
        <dbReference type="EMBL" id="WIO45845.1"/>
    </source>
</evidence>
<dbReference type="PANTHER" id="PTHR11067:SF9">
    <property type="entry name" value="INOSINE TRIPHOSPHATE PYROPHOSPHATASE"/>
    <property type="match status" value="1"/>
</dbReference>
<dbReference type="InterPro" id="IPR002637">
    <property type="entry name" value="RdgB/HAM1"/>
</dbReference>
<reference evidence="3 4" key="1">
    <citation type="journal article" date="2023" name="Cell">
        <title>Genetic manipulation of Patescibacteria provides mechanistic insights into microbial dark matter and the epibiotic lifestyle.</title>
        <authorList>
            <person name="Wang Y."/>
            <person name="Gallagher L.A."/>
            <person name="Andrade P.A."/>
            <person name="Liu A."/>
            <person name="Humphreys I.R."/>
            <person name="Turkarslan S."/>
            <person name="Cutler K.J."/>
            <person name="Arrieta-Ortiz M.L."/>
            <person name="Li Y."/>
            <person name="Radey M.C."/>
            <person name="McLean J.S."/>
            <person name="Cong Q."/>
            <person name="Baker D."/>
            <person name="Baliga N.S."/>
            <person name="Peterson S.B."/>
            <person name="Mougous J.D."/>
        </authorList>
    </citation>
    <scope>NUCLEOTIDE SEQUENCE [LARGE SCALE GENOMIC DNA]</scope>
    <source>
        <strain evidence="3 4">ML1</strain>
    </source>
</reference>
<dbReference type="SUPFAM" id="SSF52972">
    <property type="entry name" value="ITPase-like"/>
    <property type="match status" value="1"/>
</dbReference>
<organism evidence="3 4">
    <name type="scientific">Candidatus Southlakia epibionticum</name>
    <dbReference type="NCBI Taxonomy" id="3043284"/>
    <lineage>
        <taxon>Bacteria</taxon>
        <taxon>Candidatus Saccharimonadota</taxon>
        <taxon>Candidatus Saccharimonadia</taxon>
        <taxon>Candidatus Saccharimonadales</taxon>
        <taxon>Candidatus Saccharimonadaceae</taxon>
        <taxon>Candidatus Southlakia</taxon>
    </lineage>
</organism>
<dbReference type="RefSeq" id="WP_376754216.1">
    <property type="nucleotide sequence ID" value="NZ_CP124550.1"/>
</dbReference>
<sequence length="194" mass="21896">MNNIIYFATSNSQKFASLKNLLVPLGVDLRQLEYDFDEGRDLDIRKITEAKLIQAKHAFPGKRLVVDDRGFFIPALGGFPGPFVKLLLDSFSYKGLIKLMAGETDRRAVFSFGLGYFDGESDTILTADEVGFITDEPRGDNLHGWTELLYVYGYDTFPGRSLAELDDDEWQEYLASIEEADVFAKLRDSLVKKS</sequence>
<dbReference type="PANTHER" id="PTHR11067">
    <property type="entry name" value="INOSINE TRIPHOSPHATE PYROPHOSPHATASE/HAM1 PROTEIN"/>
    <property type="match status" value="1"/>
</dbReference>
<comment type="similarity">
    <text evidence="1">Belongs to the HAM1 NTPase family.</text>
</comment>
<keyword evidence="4" id="KW-1185">Reference proteome</keyword>
<dbReference type="EMBL" id="CP124550">
    <property type="protein sequence ID" value="WIO45845.1"/>
    <property type="molecule type" value="Genomic_DNA"/>
</dbReference>
<proteinExistence type="inferred from homology"/>
<protein>
    <submittedName>
        <fullName evidence="3">Non-canonical purine NTP pyrophosphatase</fullName>
    </submittedName>
</protein>
<evidence type="ECO:0000256" key="1">
    <source>
        <dbReference type="ARBA" id="ARBA00008023"/>
    </source>
</evidence>
<accession>A0ABY8WVW7</accession>
<gene>
    <name evidence="3" type="ORF">SEML1_0215</name>
</gene>
<dbReference type="Proteomes" id="UP001177295">
    <property type="component" value="Chromosome"/>
</dbReference>